<keyword evidence="2" id="KW-1185">Reference proteome</keyword>
<evidence type="ECO:0000313" key="1">
    <source>
        <dbReference type="EMBL" id="OKY77137.1"/>
    </source>
</evidence>
<reference evidence="1" key="1">
    <citation type="submission" date="2016-12" db="EMBL/GenBank/DDBJ databases">
        <title>Discovery of methanogenic haloarchaea.</title>
        <authorList>
            <person name="Sorokin D.Y."/>
            <person name="Makarova K.S."/>
            <person name="Abbas B."/>
            <person name="Ferrer M."/>
            <person name="Golyshin P.N."/>
        </authorList>
    </citation>
    <scope>NUCLEOTIDE SEQUENCE [LARGE SCALE GENOMIC DNA]</scope>
    <source>
        <strain evidence="1">HMET1</strain>
    </source>
</reference>
<dbReference type="Proteomes" id="UP000185744">
    <property type="component" value="Unassembled WGS sequence"/>
</dbReference>
<evidence type="ECO:0000313" key="2">
    <source>
        <dbReference type="Proteomes" id="UP000185744"/>
    </source>
</evidence>
<name>A0A1Q6DS40_METT1</name>
<organism evidence="1 2">
    <name type="scientific">Methanohalarchaeum thermophilum</name>
    <dbReference type="NCBI Taxonomy" id="1903181"/>
    <lineage>
        <taxon>Archaea</taxon>
        <taxon>Methanobacteriati</taxon>
        <taxon>Methanobacteriota</taxon>
        <taxon>Methanonatronarchaeia</taxon>
        <taxon>Methanonatronarchaeales</taxon>
        <taxon>Methanonatronarchaeaceae</taxon>
        <taxon>Candidatus Methanohalarchaeum</taxon>
    </lineage>
</organism>
<protein>
    <submittedName>
        <fullName evidence="1">Uncharacterized protein</fullName>
    </submittedName>
</protein>
<proteinExistence type="predicted"/>
<dbReference type="AlphaFoldDB" id="A0A1Q6DS40"/>
<accession>A0A1Q6DS40</accession>
<comment type="caution">
    <text evidence="1">The sequence shown here is derived from an EMBL/GenBank/DDBJ whole genome shotgun (WGS) entry which is preliminary data.</text>
</comment>
<gene>
    <name evidence="1" type="ORF">BTN85_1783</name>
</gene>
<sequence>MNSEGLFDLEVLDEERYIKDQLETTNSIQFLFCRDCNWKGDRYKAQEHVSENKNHEISHCSIKRGWVQINGERKTKIEQTSLIPDNVREVIEKLDLI</sequence>
<dbReference type="InParanoid" id="A0A1Q6DS40"/>
<dbReference type="EMBL" id="MSDW01000002">
    <property type="protein sequence ID" value="OKY77137.1"/>
    <property type="molecule type" value="Genomic_DNA"/>
</dbReference>